<dbReference type="InterPro" id="IPR020904">
    <property type="entry name" value="Sc_DH/Rdtase_CS"/>
</dbReference>
<accession>A0ABV5W063</accession>
<keyword evidence="2" id="KW-0560">Oxidoreductase</keyword>
<evidence type="ECO:0000256" key="2">
    <source>
        <dbReference type="ARBA" id="ARBA00023002"/>
    </source>
</evidence>
<name>A0ABV5W063_9BACL</name>
<dbReference type="CDD" id="cd05233">
    <property type="entry name" value="SDR_c"/>
    <property type="match status" value="1"/>
</dbReference>
<dbReference type="PANTHER" id="PTHR42760:SF115">
    <property type="entry name" value="3-OXOACYL-[ACYL-CARRIER-PROTEIN] REDUCTASE FABG"/>
    <property type="match status" value="1"/>
</dbReference>
<evidence type="ECO:0000256" key="1">
    <source>
        <dbReference type="ARBA" id="ARBA00006484"/>
    </source>
</evidence>
<evidence type="ECO:0000313" key="4">
    <source>
        <dbReference type="Proteomes" id="UP001589619"/>
    </source>
</evidence>
<dbReference type="EMBL" id="JBHMAG010000013">
    <property type="protein sequence ID" value="MFB9753931.1"/>
    <property type="molecule type" value="Genomic_DNA"/>
</dbReference>
<dbReference type="Proteomes" id="UP001589619">
    <property type="component" value="Unassembled WGS sequence"/>
</dbReference>
<keyword evidence="4" id="KW-1185">Reference proteome</keyword>
<dbReference type="InterPro" id="IPR036291">
    <property type="entry name" value="NAD(P)-bd_dom_sf"/>
</dbReference>
<comment type="caution">
    <text evidence="3">The sequence shown here is derived from an EMBL/GenBank/DDBJ whole genome shotgun (WGS) entry which is preliminary data.</text>
</comment>
<organism evidence="3 4">
    <name type="scientific">Paenibacillus hodogayensis</name>
    <dbReference type="NCBI Taxonomy" id="279208"/>
    <lineage>
        <taxon>Bacteria</taxon>
        <taxon>Bacillati</taxon>
        <taxon>Bacillota</taxon>
        <taxon>Bacilli</taxon>
        <taxon>Bacillales</taxon>
        <taxon>Paenibacillaceae</taxon>
        <taxon>Paenibacillus</taxon>
    </lineage>
</organism>
<dbReference type="PRINTS" id="PR00081">
    <property type="entry name" value="GDHRDH"/>
</dbReference>
<dbReference type="PRINTS" id="PR00080">
    <property type="entry name" value="SDRFAMILY"/>
</dbReference>
<dbReference type="PANTHER" id="PTHR42760">
    <property type="entry name" value="SHORT-CHAIN DEHYDROGENASES/REDUCTASES FAMILY MEMBER"/>
    <property type="match status" value="1"/>
</dbReference>
<dbReference type="SUPFAM" id="SSF51735">
    <property type="entry name" value="NAD(P)-binding Rossmann-fold domains"/>
    <property type="match status" value="1"/>
</dbReference>
<evidence type="ECO:0000313" key="3">
    <source>
        <dbReference type="EMBL" id="MFB9753931.1"/>
    </source>
</evidence>
<gene>
    <name evidence="3" type="ORF">ACFFNY_20365</name>
</gene>
<dbReference type="NCBIfam" id="NF005559">
    <property type="entry name" value="PRK07231.1"/>
    <property type="match status" value="1"/>
</dbReference>
<dbReference type="Gene3D" id="3.40.50.720">
    <property type="entry name" value="NAD(P)-binding Rossmann-like Domain"/>
    <property type="match status" value="1"/>
</dbReference>
<protein>
    <submittedName>
        <fullName evidence="3">SDR family NAD(P)-dependent oxidoreductase</fullName>
    </submittedName>
</protein>
<comment type="similarity">
    <text evidence="1">Belongs to the short-chain dehydrogenases/reductases (SDR) family.</text>
</comment>
<dbReference type="InterPro" id="IPR002347">
    <property type="entry name" value="SDR_fam"/>
</dbReference>
<dbReference type="PROSITE" id="PS00061">
    <property type="entry name" value="ADH_SHORT"/>
    <property type="match status" value="1"/>
</dbReference>
<proteinExistence type="inferred from homology"/>
<dbReference type="RefSeq" id="WP_344915273.1">
    <property type="nucleotide sequence ID" value="NZ_BAAAYO010000014.1"/>
</dbReference>
<dbReference type="Pfam" id="PF13561">
    <property type="entry name" value="adh_short_C2"/>
    <property type="match status" value="1"/>
</dbReference>
<reference evidence="3 4" key="1">
    <citation type="submission" date="2024-09" db="EMBL/GenBank/DDBJ databases">
        <authorList>
            <person name="Sun Q."/>
            <person name="Mori K."/>
        </authorList>
    </citation>
    <scope>NUCLEOTIDE SEQUENCE [LARGE SCALE GENOMIC DNA]</scope>
    <source>
        <strain evidence="3 4">JCM 12520</strain>
    </source>
</reference>
<sequence length="251" mass="26146">MGLQGKVAVITGAGAGIGKATAILFAREGCKLVINDYNPQAAEQTVAEIRALGGQAVMSCGDVASQEVALRTVETAVDAFGTIDILFNNAGIVLPGEGYIVDVTEEVWDQTIRVNLKGTYQFCKAVLPLMVKQGGGSIINASSIVALTGGYAWDAYTASKGGVLALTRSLAVEYGASHIRVNAICPGIIRTAMTEKDINNPEEHQALLASTPMRRLGSPDEVAQSVLFLASDASSFITGIALPIDGGWTAM</sequence>